<dbReference type="GO" id="GO:0000786">
    <property type="term" value="C:nucleosome"/>
    <property type="evidence" value="ECO:0007669"/>
    <property type="project" value="UniProtKB-KW"/>
</dbReference>
<sequence length="204" mass="23072">MARRKVQPQRNRPDTRRRSVNRAAGGGERGRNDEDNRDEAREDEEQGQQDEASDIDEGEEQPNQEPEGRRGGRQTPRGRGGGAGRGGGRGQGAPIQGRTGERRRRRSRAKPGTRALREIRFYQKSFNLLIPRLPFARLVKEISHSLSRDVTRWTAEALTAIQEAAEGHLVNLFENGNLCALHAKRVTIMPKDLHLANRLRQFEI</sequence>
<evidence type="ECO:0000256" key="7">
    <source>
        <dbReference type="ARBA" id="ARBA00023269"/>
    </source>
</evidence>
<name>A0ABD1YQ59_9MARC</name>
<feature type="compositionally biased region" description="Basic and acidic residues" evidence="8">
    <location>
        <begin position="28"/>
        <end position="40"/>
    </location>
</feature>
<dbReference type="PRINTS" id="PR00622">
    <property type="entry name" value="HISTONEH3"/>
</dbReference>
<dbReference type="GO" id="GO:0003677">
    <property type="term" value="F:DNA binding"/>
    <property type="evidence" value="ECO:0007669"/>
    <property type="project" value="UniProtKB-KW"/>
</dbReference>
<feature type="domain" description="Core Histone H2A/H2B/H3" evidence="9">
    <location>
        <begin position="111"/>
        <end position="199"/>
    </location>
</feature>
<keyword evidence="11" id="KW-1185">Reference proteome</keyword>
<comment type="similarity">
    <text evidence="3">Belongs to the histone H3 family.</text>
</comment>
<dbReference type="GO" id="GO:0005634">
    <property type="term" value="C:nucleus"/>
    <property type="evidence" value="ECO:0007669"/>
    <property type="project" value="UniProtKB-SubCell"/>
</dbReference>
<dbReference type="Pfam" id="PF00125">
    <property type="entry name" value="Histone"/>
    <property type="match status" value="1"/>
</dbReference>
<evidence type="ECO:0000259" key="9">
    <source>
        <dbReference type="Pfam" id="PF00125"/>
    </source>
</evidence>
<protein>
    <recommendedName>
        <fullName evidence="9">Core Histone H2A/H2B/H3 domain-containing protein</fullName>
    </recommendedName>
</protein>
<dbReference type="SMART" id="SM00428">
    <property type="entry name" value="H3"/>
    <property type="match status" value="1"/>
</dbReference>
<feature type="region of interest" description="Disordered" evidence="8">
    <location>
        <begin position="1"/>
        <end position="114"/>
    </location>
</feature>
<dbReference type="CDD" id="cd22911">
    <property type="entry name" value="HFD_H3"/>
    <property type="match status" value="1"/>
</dbReference>
<dbReference type="Gene3D" id="1.10.20.10">
    <property type="entry name" value="Histone, subunit A"/>
    <property type="match status" value="1"/>
</dbReference>
<dbReference type="FunFam" id="1.10.20.10:FF:000085">
    <property type="entry name" value="Histone H3.2"/>
    <property type="match status" value="1"/>
</dbReference>
<dbReference type="SUPFAM" id="SSF47113">
    <property type="entry name" value="Histone-fold"/>
    <property type="match status" value="1"/>
</dbReference>
<dbReference type="InterPro" id="IPR000164">
    <property type="entry name" value="Histone_H3/CENP-A"/>
</dbReference>
<comment type="subcellular location">
    <subcellularLocation>
        <location evidence="2">Chromosome</location>
    </subcellularLocation>
    <subcellularLocation>
        <location evidence="1">Nucleus</location>
    </subcellularLocation>
</comment>
<dbReference type="EMBL" id="JBHFFA010000003">
    <property type="protein sequence ID" value="KAL2632906.1"/>
    <property type="molecule type" value="Genomic_DNA"/>
</dbReference>
<accession>A0ABD1YQ59</accession>
<evidence type="ECO:0000256" key="3">
    <source>
        <dbReference type="ARBA" id="ARBA00010343"/>
    </source>
</evidence>
<feature type="compositionally biased region" description="Acidic residues" evidence="8">
    <location>
        <begin position="41"/>
        <end position="62"/>
    </location>
</feature>
<dbReference type="PROSITE" id="PS00959">
    <property type="entry name" value="HISTONE_H3_2"/>
    <property type="match status" value="1"/>
</dbReference>
<evidence type="ECO:0000313" key="11">
    <source>
        <dbReference type="Proteomes" id="UP001605036"/>
    </source>
</evidence>
<comment type="caution">
    <text evidence="10">The sequence shown here is derived from an EMBL/GenBank/DDBJ whole genome shotgun (WGS) entry which is preliminary data.</text>
</comment>
<evidence type="ECO:0000256" key="4">
    <source>
        <dbReference type="ARBA" id="ARBA00022454"/>
    </source>
</evidence>
<evidence type="ECO:0000256" key="8">
    <source>
        <dbReference type="SAM" id="MobiDB-lite"/>
    </source>
</evidence>
<organism evidence="10 11">
    <name type="scientific">Riccia fluitans</name>
    <dbReference type="NCBI Taxonomy" id="41844"/>
    <lineage>
        <taxon>Eukaryota</taxon>
        <taxon>Viridiplantae</taxon>
        <taxon>Streptophyta</taxon>
        <taxon>Embryophyta</taxon>
        <taxon>Marchantiophyta</taxon>
        <taxon>Marchantiopsida</taxon>
        <taxon>Marchantiidae</taxon>
        <taxon>Marchantiales</taxon>
        <taxon>Ricciaceae</taxon>
        <taxon>Riccia</taxon>
    </lineage>
</organism>
<dbReference type="Proteomes" id="UP001605036">
    <property type="component" value="Unassembled WGS sequence"/>
</dbReference>
<keyword evidence="4" id="KW-0158">Chromosome</keyword>
<dbReference type="AlphaFoldDB" id="A0ABD1YQ59"/>
<reference evidence="10 11" key="1">
    <citation type="submission" date="2024-09" db="EMBL/GenBank/DDBJ databases">
        <title>Chromosome-scale assembly of Riccia fluitans.</title>
        <authorList>
            <person name="Paukszto L."/>
            <person name="Sawicki J."/>
            <person name="Karawczyk K."/>
            <person name="Piernik-Szablinska J."/>
            <person name="Szczecinska M."/>
            <person name="Mazdziarz M."/>
        </authorList>
    </citation>
    <scope>NUCLEOTIDE SEQUENCE [LARGE SCALE GENOMIC DNA]</scope>
    <source>
        <strain evidence="10">Rf_01</strain>
        <tissue evidence="10">Aerial parts of the thallus</tissue>
    </source>
</reference>
<evidence type="ECO:0000256" key="6">
    <source>
        <dbReference type="ARBA" id="ARBA00023242"/>
    </source>
</evidence>
<gene>
    <name evidence="10" type="ORF">R1flu_004385</name>
</gene>
<evidence type="ECO:0000256" key="1">
    <source>
        <dbReference type="ARBA" id="ARBA00004123"/>
    </source>
</evidence>
<feature type="compositionally biased region" description="Gly residues" evidence="8">
    <location>
        <begin position="78"/>
        <end position="91"/>
    </location>
</feature>
<dbReference type="PANTHER" id="PTHR45810:SF17">
    <property type="entry name" value="HISTONE H3-LIKE CENTROMERIC PROTEIN A"/>
    <property type="match status" value="1"/>
</dbReference>
<keyword evidence="7" id="KW-0544">Nucleosome core</keyword>
<evidence type="ECO:0000256" key="5">
    <source>
        <dbReference type="ARBA" id="ARBA00023125"/>
    </source>
</evidence>
<evidence type="ECO:0000313" key="10">
    <source>
        <dbReference type="EMBL" id="KAL2632906.1"/>
    </source>
</evidence>
<feature type="compositionally biased region" description="Basic residues" evidence="8">
    <location>
        <begin position="101"/>
        <end position="111"/>
    </location>
</feature>
<dbReference type="InterPro" id="IPR009072">
    <property type="entry name" value="Histone-fold"/>
</dbReference>
<keyword evidence="6" id="KW-0539">Nucleus</keyword>
<proteinExistence type="inferred from homology"/>
<keyword evidence="5" id="KW-0238">DNA-binding</keyword>
<dbReference type="PANTHER" id="PTHR45810">
    <property type="entry name" value="HISTONE H3.2"/>
    <property type="match status" value="1"/>
</dbReference>
<dbReference type="InterPro" id="IPR007125">
    <property type="entry name" value="H2A/H2B/H3"/>
</dbReference>
<evidence type="ECO:0000256" key="2">
    <source>
        <dbReference type="ARBA" id="ARBA00004286"/>
    </source>
</evidence>